<dbReference type="EMBL" id="CP012850">
    <property type="protein sequence ID" value="ALI37037.1"/>
    <property type="molecule type" value="Genomic_DNA"/>
</dbReference>
<sequence length="49" mass="5803">MKYIDYNLLKSSVSRYASRNNVKSFFKLQFQIENCYEYPSMILIKIGAS</sequence>
<dbReference type="KEGG" id="taa:NMY3_02848"/>
<name>A0A654M1I4_9ARCH</name>
<keyword evidence="2" id="KW-1185">Reference proteome</keyword>
<evidence type="ECO:0000313" key="2">
    <source>
        <dbReference type="Proteomes" id="UP000058925"/>
    </source>
</evidence>
<evidence type="ECO:0000313" key="1">
    <source>
        <dbReference type="EMBL" id="ALI37037.1"/>
    </source>
</evidence>
<dbReference type="AlphaFoldDB" id="A0A654M1I4"/>
<organism evidence="1 2">
    <name type="scientific">Candidatus Nitrosocosmicus oleophilus</name>
    <dbReference type="NCBI Taxonomy" id="1353260"/>
    <lineage>
        <taxon>Archaea</taxon>
        <taxon>Nitrososphaerota</taxon>
        <taxon>Nitrososphaeria</taxon>
        <taxon>Nitrososphaerales</taxon>
        <taxon>Nitrososphaeraceae</taxon>
        <taxon>Candidatus Nitrosocosmicus</taxon>
    </lineage>
</organism>
<dbReference type="Proteomes" id="UP000058925">
    <property type="component" value="Chromosome"/>
</dbReference>
<gene>
    <name evidence="1" type="ORF">NMY3_02848</name>
</gene>
<accession>A0A654M1I4</accession>
<reference evidence="2" key="1">
    <citation type="submission" date="2015-10" db="EMBL/GenBank/DDBJ databases">
        <title>Niche specialization of a soil ammonia-oxidizing archaeon, Candidatus Nitrosocosmicus oleophilus.</title>
        <authorList>
            <person name="Jung M.-Y."/>
            <person name="Rhee S.-K."/>
        </authorList>
    </citation>
    <scope>NUCLEOTIDE SEQUENCE [LARGE SCALE GENOMIC DNA]</scope>
    <source>
        <strain evidence="2">MY3</strain>
    </source>
</reference>
<proteinExistence type="predicted"/>
<protein>
    <submittedName>
        <fullName evidence="1">Uncharacterized protein</fullName>
    </submittedName>
</protein>